<evidence type="ECO:0000256" key="5">
    <source>
        <dbReference type="ARBA" id="ARBA00022729"/>
    </source>
</evidence>
<reference evidence="16" key="3">
    <citation type="submission" date="2025-09" db="UniProtKB">
        <authorList>
            <consortium name="Ensembl"/>
        </authorList>
    </citation>
    <scope>IDENTIFICATION</scope>
</reference>
<dbReference type="PROSITE" id="PS00652">
    <property type="entry name" value="TNFR_NGFR_1"/>
    <property type="match status" value="2"/>
</dbReference>
<evidence type="ECO:0000256" key="13">
    <source>
        <dbReference type="SAM" id="Phobius"/>
    </source>
</evidence>
<keyword evidence="9 12" id="KW-1015">Disulfide bond</keyword>
<dbReference type="InterPro" id="IPR001368">
    <property type="entry name" value="TNFR/NGFR_Cys_rich_reg"/>
</dbReference>
<evidence type="ECO:0000256" key="12">
    <source>
        <dbReference type="PROSITE-ProRule" id="PRU00206"/>
    </source>
</evidence>
<dbReference type="STRING" id="64144.ENSATEP00000032915"/>
<feature type="disulfide bond" evidence="12">
    <location>
        <begin position="64"/>
        <end position="79"/>
    </location>
</feature>
<dbReference type="FunFam" id="2.10.50.10:FF:000007">
    <property type="entry name" value="TNF receptor superfamily member 14"/>
    <property type="match status" value="2"/>
</dbReference>
<dbReference type="Pfam" id="PF00020">
    <property type="entry name" value="TNFR_c6"/>
    <property type="match status" value="2"/>
</dbReference>
<keyword evidence="17" id="KW-1185">Reference proteome</keyword>
<feature type="repeat" description="TNFR-Cys" evidence="12">
    <location>
        <begin position="129"/>
        <end position="169"/>
    </location>
</feature>
<dbReference type="AlphaFoldDB" id="A0A3Q1JJ03"/>
<evidence type="ECO:0000259" key="15">
    <source>
        <dbReference type="PROSITE" id="PS50050"/>
    </source>
</evidence>
<keyword evidence="5 14" id="KW-0732">Signal</keyword>
<evidence type="ECO:0000256" key="10">
    <source>
        <dbReference type="ARBA" id="ARBA00023170"/>
    </source>
</evidence>
<dbReference type="GO" id="GO:0006915">
    <property type="term" value="P:apoptotic process"/>
    <property type="evidence" value="ECO:0007669"/>
    <property type="project" value="InterPro"/>
</dbReference>
<dbReference type="InterPro" id="IPR008063">
    <property type="entry name" value="Fas_rcpt"/>
</dbReference>
<evidence type="ECO:0000256" key="9">
    <source>
        <dbReference type="ARBA" id="ARBA00023157"/>
    </source>
</evidence>
<reference evidence="16" key="1">
    <citation type="submission" date="2021-04" db="EMBL/GenBank/DDBJ databases">
        <authorList>
            <consortium name="Wellcome Sanger Institute Data Sharing"/>
        </authorList>
    </citation>
    <scope>NUCLEOTIDE SEQUENCE [LARGE SCALE GENOMIC DNA]</scope>
</reference>
<dbReference type="PANTHER" id="PTHR46838">
    <property type="entry name" value="TUMOR NECROSIS FACTOR RECEPTOR SUPERFAMILY MEMBER 14"/>
    <property type="match status" value="1"/>
</dbReference>
<dbReference type="GO" id="GO:0002720">
    <property type="term" value="P:positive regulation of cytokine production involved in immune response"/>
    <property type="evidence" value="ECO:0007669"/>
    <property type="project" value="TreeGrafter"/>
</dbReference>
<comment type="caution">
    <text evidence="12">Lacks conserved residue(s) required for the propagation of feature annotation.</text>
</comment>
<evidence type="ECO:0000256" key="7">
    <source>
        <dbReference type="ARBA" id="ARBA00022989"/>
    </source>
</evidence>
<feature type="domain" description="TNFR-Cys" evidence="15">
    <location>
        <begin position="63"/>
        <end position="105"/>
    </location>
</feature>
<dbReference type="GO" id="GO:0050829">
    <property type="term" value="P:defense response to Gram-negative bacterium"/>
    <property type="evidence" value="ECO:0007669"/>
    <property type="project" value="TreeGrafter"/>
</dbReference>
<evidence type="ECO:0000256" key="4">
    <source>
        <dbReference type="ARBA" id="ARBA00022692"/>
    </source>
</evidence>
<evidence type="ECO:0000256" key="2">
    <source>
        <dbReference type="ARBA" id="ARBA00022553"/>
    </source>
</evidence>
<dbReference type="PANTHER" id="PTHR46838:SF1">
    <property type="entry name" value="TUMOR NECROSIS FACTOR RECEPTOR SUPERFAMILY MEMBER 14"/>
    <property type="match status" value="1"/>
</dbReference>
<feature type="repeat" description="TNFR-Cys" evidence="12">
    <location>
        <begin position="63"/>
        <end position="105"/>
    </location>
</feature>
<evidence type="ECO:0000313" key="16">
    <source>
        <dbReference type="Ensembl" id="ENSATEP00000032915.2"/>
    </source>
</evidence>
<name>A0A3Q1JJ03_ANATE</name>
<dbReference type="CDD" id="cd13405">
    <property type="entry name" value="TNFRSF14_teleost"/>
    <property type="match status" value="2"/>
</dbReference>
<feature type="transmembrane region" description="Helical" evidence="13">
    <location>
        <begin position="306"/>
        <end position="328"/>
    </location>
</feature>
<accession>A0A3Q1JJ03</accession>
<keyword evidence="3" id="KW-0945">Host-virus interaction</keyword>
<evidence type="ECO:0000256" key="11">
    <source>
        <dbReference type="ARBA" id="ARBA00023180"/>
    </source>
</evidence>
<dbReference type="Gene3D" id="2.10.50.10">
    <property type="entry name" value="Tumor Necrosis Factor Receptor, subunit A, domain 2"/>
    <property type="match status" value="5"/>
</dbReference>
<feature type="repeat" description="TNFR-Cys" evidence="12">
    <location>
        <begin position="171"/>
        <end position="213"/>
    </location>
</feature>
<keyword evidence="8 13" id="KW-0472">Membrane</keyword>
<dbReference type="Ensembl" id="ENSATET00000033394.3">
    <property type="protein sequence ID" value="ENSATEP00000032915.2"/>
    <property type="gene ID" value="ENSATEG00000022652.3"/>
</dbReference>
<feature type="disulfide bond" evidence="12">
    <location>
        <begin position="172"/>
        <end position="187"/>
    </location>
</feature>
<sequence length="356" mass="38743">MTVRRKHLSAASLLILMIKVFSGQTLTCREERYQVGNECCPMCYPGSRVRTDCSEVRMTSCLPCLEGTYMNQLTSRRQCFPCSRCDEGSGLKMKSPCTITSDTVCEPLEGFFCVDPSDNGCGAAQKHRSCEPGQCISQNEYQTGNECCPMCLPGSRVKTDCTKVKTTSCQPCLEGTYMNQPTGLKLCFPCSHCDGGSGLKMKSSCTKTSDTVCEPLEGFYCVDPSDKGCRAAQKHRSCEPGQCISQKGTASTDSVCSDCSDGSFSDGTFPSCRPHTQCETKNLQLLKPGTTSTDAECGEHSSNKTITIIGIIVPVLFLLIVISAAVVFHFRDRIKSSLCSGKICIQTINMCYDSDR</sequence>
<keyword evidence="10" id="KW-0675">Receptor</keyword>
<comment type="subcellular location">
    <subcellularLocation>
        <location evidence="1">Membrane</location>
        <topology evidence="1">Single-pass type I membrane protein</topology>
    </subcellularLocation>
</comment>
<evidence type="ECO:0000256" key="8">
    <source>
        <dbReference type="ARBA" id="ARBA00023136"/>
    </source>
</evidence>
<feature type="domain" description="TNFR-Cys" evidence="15">
    <location>
        <begin position="129"/>
        <end position="169"/>
    </location>
</feature>
<keyword evidence="4 13" id="KW-0812">Transmembrane</keyword>
<protein>
    <recommendedName>
        <fullName evidence="15">TNFR-Cys domain-containing protein</fullName>
    </recommendedName>
</protein>
<evidence type="ECO:0000256" key="6">
    <source>
        <dbReference type="ARBA" id="ARBA00022737"/>
    </source>
</evidence>
<dbReference type="PROSITE" id="PS50050">
    <property type="entry name" value="TNFR_NGFR_2"/>
    <property type="match status" value="3"/>
</dbReference>
<proteinExistence type="predicted"/>
<keyword evidence="6" id="KW-0677">Repeat</keyword>
<reference evidence="16" key="2">
    <citation type="submission" date="2025-08" db="UniProtKB">
        <authorList>
            <consortium name="Ensembl"/>
        </authorList>
    </citation>
    <scope>IDENTIFICATION</scope>
</reference>
<feature type="chain" id="PRO_5043456181" description="TNFR-Cys domain-containing protein" evidence="14">
    <location>
        <begin position="24"/>
        <end position="356"/>
    </location>
</feature>
<evidence type="ECO:0000256" key="3">
    <source>
        <dbReference type="ARBA" id="ARBA00022581"/>
    </source>
</evidence>
<dbReference type="GO" id="GO:2000406">
    <property type="term" value="P:positive regulation of T cell migration"/>
    <property type="evidence" value="ECO:0007669"/>
    <property type="project" value="TreeGrafter"/>
</dbReference>
<keyword evidence="7 13" id="KW-1133">Transmembrane helix</keyword>
<evidence type="ECO:0000256" key="1">
    <source>
        <dbReference type="ARBA" id="ARBA00004479"/>
    </source>
</evidence>
<dbReference type="InParanoid" id="A0A3Q1JJ03"/>
<evidence type="ECO:0000313" key="17">
    <source>
        <dbReference type="Proteomes" id="UP000265040"/>
    </source>
</evidence>
<feature type="domain" description="TNFR-Cys" evidence="15">
    <location>
        <begin position="171"/>
        <end position="213"/>
    </location>
</feature>
<dbReference type="GO" id="GO:0050830">
    <property type="term" value="P:defense response to Gram-positive bacterium"/>
    <property type="evidence" value="ECO:0007669"/>
    <property type="project" value="TreeGrafter"/>
</dbReference>
<feature type="disulfide bond" evidence="12">
    <location>
        <begin position="148"/>
        <end position="161"/>
    </location>
</feature>
<dbReference type="GO" id="GO:0006955">
    <property type="term" value="P:immune response"/>
    <property type="evidence" value="ECO:0007669"/>
    <property type="project" value="InterPro"/>
</dbReference>
<dbReference type="SUPFAM" id="SSF57586">
    <property type="entry name" value="TNF receptor-like"/>
    <property type="match status" value="4"/>
</dbReference>
<dbReference type="GeneTree" id="ENSGT00950000183126"/>
<keyword evidence="11" id="KW-0325">Glycoprotein</keyword>
<dbReference type="Proteomes" id="UP000265040">
    <property type="component" value="Chromosome 7"/>
</dbReference>
<evidence type="ECO:0000256" key="14">
    <source>
        <dbReference type="SAM" id="SignalP"/>
    </source>
</evidence>
<dbReference type="GO" id="GO:0007165">
    <property type="term" value="P:signal transduction"/>
    <property type="evidence" value="ECO:0007669"/>
    <property type="project" value="InterPro"/>
</dbReference>
<dbReference type="SMART" id="SM00208">
    <property type="entry name" value="TNFR"/>
    <property type="match status" value="6"/>
</dbReference>
<dbReference type="FunFam" id="2.10.50.10:FF:000009">
    <property type="entry name" value="Tumor necrosis factor receptor superfamily member 14"/>
    <property type="match status" value="1"/>
</dbReference>
<dbReference type="GO" id="GO:0046642">
    <property type="term" value="P:negative regulation of alpha-beta T cell proliferation"/>
    <property type="evidence" value="ECO:0007669"/>
    <property type="project" value="TreeGrafter"/>
</dbReference>
<dbReference type="GO" id="GO:0004888">
    <property type="term" value="F:transmembrane signaling receptor activity"/>
    <property type="evidence" value="ECO:0007669"/>
    <property type="project" value="InterPro"/>
</dbReference>
<feature type="signal peptide" evidence="14">
    <location>
        <begin position="1"/>
        <end position="23"/>
    </location>
</feature>
<dbReference type="GO" id="GO:0009897">
    <property type="term" value="C:external side of plasma membrane"/>
    <property type="evidence" value="ECO:0007669"/>
    <property type="project" value="TreeGrafter"/>
</dbReference>
<organism evidence="16 17">
    <name type="scientific">Anabas testudineus</name>
    <name type="common">Climbing perch</name>
    <name type="synonym">Anthias testudineus</name>
    <dbReference type="NCBI Taxonomy" id="64144"/>
    <lineage>
        <taxon>Eukaryota</taxon>
        <taxon>Metazoa</taxon>
        <taxon>Chordata</taxon>
        <taxon>Craniata</taxon>
        <taxon>Vertebrata</taxon>
        <taxon>Euteleostomi</taxon>
        <taxon>Actinopterygii</taxon>
        <taxon>Neopterygii</taxon>
        <taxon>Teleostei</taxon>
        <taxon>Neoteleostei</taxon>
        <taxon>Acanthomorphata</taxon>
        <taxon>Anabantaria</taxon>
        <taxon>Anabantiformes</taxon>
        <taxon>Anabantoidei</taxon>
        <taxon>Anabantidae</taxon>
        <taxon>Anabas</taxon>
    </lineage>
</organism>
<feature type="disulfide bond" evidence="12">
    <location>
        <begin position="151"/>
        <end position="169"/>
    </location>
</feature>
<dbReference type="PRINTS" id="PR01680">
    <property type="entry name" value="TNFACTORR6"/>
</dbReference>
<keyword evidence="2" id="KW-0597">Phosphoprotein</keyword>